<dbReference type="GO" id="GO:0003677">
    <property type="term" value="F:DNA binding"/>
    <property type="evidence" value="ECO:0007669"/>
    <property type="project" value="InterPro"/>
</dbReference>
<evidence type="ECO:0000256" key="3">
    <source>
        <dbReference type="ARBA" id="ARBA00023015"/>
    </source>
</evidence>
<dbReference type="Pfam" id="PF00172">
    <property type="entry name" value="Zn_clus"/>
    <property type="match status" value="1"/>
</dbReference>
<keyword evidence="9" id="KW-1185">Reference proteome</keyword>
<evidence type="ECO:0000313" key="8">
    <source>
        <dbReference type="EMBL" id="KUI58164.1"/>
    </source>
</evidence>
<feature type="compositionally biased region" description="Polar residues" evidence="6">
    <location>
        <begin position="101"/>
        <end position="114"/>
    </location>
</feature>
<dbReference type="SUPFAM" id="SSF57701">
    <property type="entry name" value="Zn2/Cys6 DNA-binding domain"/>
    <property type="match status" value="1"/>
</dbReference>
<evidence type="ECO:0000313" key="9">
    <source>
        <dbReference type="Proteomes" id="UP000078576"/>
    </source>
</evidence>
<dbReference type="GO" id="GO:0005634">
    <property type="term" value="C:nucleus"/>
    <property type="evidence" value="ECO:0007669"/>
    <property type="project" value="UniProtKB-SubCell"/>
</dbReference>
<dbReference type="EMBL" id="KN714709">
    <property type="protein sequence ID" value="KUI58164.1"/>
    <property type="molecule type" value="Genomic_DNA"/>
</dbReference>
<name>A0A194V2N3_CYTMA</name>
<organism evidence="8 9">
    <name type="scientific">Cytospora mali</name>
    <name type="common">Apple Valsa canker fungus</name>
    <name type="synonym">Valsa mali</name>
    <dbReference type="NCBI Taxonomy" id="578113"/>
    <lineage>
        <taxon>Eukaryota</taxon>
        <taxon>Fungi</taxon>
        <taxon>Dikarya</taxon>
        <taxon>Ascomycota</taxon>
        <taxon>Pezizomycotina</taxon>
        <taxon>Sordariomycetes</taxon>
        <taxon>Sordariomycetidae</taxon>
        <taxon>Diaporthales</taxon>
        <taxon>Cytosporaceae</taxon>
        <taxon>Cytospora</taxon>
    </lineage>
</organism>
<feature type="region of interest" description="Disordered" evidence="6">
    <location>
        <begin position="101"/>
        <end position="120"/>
    </location>
</feature>
<dbReference type="InterPro" id="IPR007219">
    <property type="entry name" value="XnlR_reg_dom"/>
</dbReference>
<dbReference type="SMART" id="SM00066">
    <property type="entry name" value="GAL4"/>
    <property type="match status" value="1"/>
</dbReference>
<dbReference type="GO" id="GO:0008270">
    <property type="term" value="F:zinc ion binding"/>
    <property type="evidence" value="ECO:0007669"/>
    <property type="project" value="InterPro"/>
</dbReference>
<proteinExistence type="predicted"/>
<dbReference type="InterPro" id="IPR050815">
    <property type="entry name" value="TF_fung"/>
</dbReference>
<gene>
    <name evidence="8" type="ORF">VP1G_05483</name>
</gene>
<feature type="domain" description="Zn(2)-C6 fungal-type" evidence="7">
    <location>
        <begin position="25"/>
        <end position="55"/>
    </location>
</feature>
<dbReference type="PANTHER" id="PTHR47338">
    <property type="entry name" value="ZN(II)2CYS6 TRANSCRIPTION FACTOR (EUROFUNG)-RELATED"/>
    <property type="match status" value="1"/>
</dbReference>
<dbReference type="STRING" id="694573.A0A194V2N3"/>
<evidence type="ECO:0000259" key="7">
    <source>
        <dbReference type="PROSITE" id="PS50048"/>
    </source>
</evidence>
<dbReference type="PROSITE" id="PS50048">
    <property type="entry name" value="ZN2_CY6_FUNGAL_2"/>
    <property type="match status" value="1"/>
</dbReference>
<dbReference type="GO" id="GO:0000981">
    <property type="term" value="F:DNA-binding transcription factor activity, RNA polymerase II-specific"/>
    <property type="evidence" value="ECO:0007669"/>
    <property type="project" value="InterPro"/>
</dbReference>
<dbReference type="Gene3D" id="4.10.240.10">
    <property type="entry name" value="Zn(2)-C6 fungal-type DNA-binding domain"/>
    <property type="match status" value="1"/>
</dbReference>
<evidence type="ECO:0000256" key="1">
    <source>
        <dbReference type="ARBA" id="ARBA00004123"/>
    </source>
</evidence>
<comment type="subcellular location">
    <subcellularLocation>
        <location evidence="1">Nucleus</location>
    </subcellularLocation>
</comment>
<protein>
    <submittedName>
        <fullName evidence="8">Regulator of drug sensitivity 1</fullName>
    </submittedName>
</protein>
<dbReference type="CDD" id="cd00067">
    <property type="entry name" value="GAL4"/>
    <property type="match status" value="1"/>
</dbReference>
<reference evidence="9" key="1">
    <citation type="submission" date="2014-12" db="EMBL/GenBank/DDBJ databases">
        <title>Genome Sequence of Valsa Canker Pathogens Uncovers a Specific Adaption of Colonization on Woody Bark.</title>
        <authorList>
            <person name="Yin Z."/>
            <person name="Liu H."/>
            <person name="Gao X."/>
            <person name="Li Z."/>
            <person name="Song N."/>
            <person name="Ke X."/>
            <person name="Dai Q."/>
            <person name="Wu Y."/>
            <person name="Sun Y."/>
            <person name="Xu J.-R."/>
            <person name="Kang Z.K."/>
            <person name="Wang L."/>
            <person name="Huang L."/>
        </authorList>
    </citation>
    <scope>NUCLEOTIDE SEQUENCE [LARGE SCALE GENOMIC DNA]</scope>
    <source>
        <strain evidence="9">SXYL134</strain>
    </source>
</reference>
<dbReference type="OrthoDB" id="3862662at2759"/>
<evidence type="ECO:0000256" key="2">
    <source>
        <dbReference type="ARBA" id="ARBA00022723"/>
    </source>
</evidence>
<dbReference type="SMART" id="SM00906">
    <property type="entry name" value="Fungal_trans"/>
    <property type="match status" value="1"/>
</dbReference>
<evidence type="ECO:0000256" key="6">
    <source>
        <dbReference type="SAM" id="MobiDB-lite"/>
    </source>
</evidence>
<dbReference type="Proteomes" id="UP000078576">
    <property type="component" value="Unassembled WGS sequence"/>
</dbReference>
<sequence length="638" mass="69417">MALPFFPRKQESSMPDVSVSRATQACTKCKKQKRRCDKILPACSRCVSLQRACDYSEATGSSTPPTAEAFAILQMKLAEIEAKMEAASAAVPYTPQVGANGTPGSSTFVGGTESSPEDVAMGEHNLRGDMWTDSHAEQPMIRNRFPAVFFLDSDVYKGAGVRIPKASIDIPMDVLEILASTNVIEDAASTYFDTIHRWFPFISRKRMNLGLSLHAGGPDLALLFLTMKLITTPPGPDMTSSSATESHLYTTSKRFLALLESAGTVSILYLQAMVLITLYEFGHGIYPAAWMSSGSAVRYASMLGLPSYQEACLVLGQCTTWTEAEERKRVWWATYILDRAISLGTRKPFAGGPDTPPDTEFLPVNDRAWDEGDVTGSLQRAVGTAVDERLGFSPFARLAQASVLVTRAMAHCKRATTRYVRSRSQKADGKNGVEDEKPFDIKEATNMIVEVKELCAAIMDDMDDAGGMGSDAYFALAPSRCLVWSTSVLVLDLYACPEHMRPGAGTSADEARTEEELAMQVEAISGLIVASEKVRVFAGELLTLTSAASPGTGGRGVDGAGEGMGRFSPLCFDSLYCALATFHWQWQESGQLEMKQGMDEMKAALVIIAPRWRLAGEYLEVDRHHDVATMRSIGPNET</sequence>
<keyword evidence="5" id="KW-0539">Nucleus</keyword>
<dbReference type="CDD" id="cd12148">
    <property type="entry name" value="fungal_TF_MHR"/>
    <property type="match status" value="1"/>
</dbReference>
<dbReference type="AlphaFoldDB" id="A0A194V2N3"/>
<dbReference type="Pfam" id="PF04082">
    <property type="entry name" value="Fungal_trans"/>
    <property type="match status" value="1"/>
</dbReference>
<keyword evidence="3" id="KW-0805">Transcription regulation</keyword>
<dbReference type="InterPro" id="IPR036864">
    <property type="entry name" value="Zn2-C6_fun-type_DNA-bd_sf"/>
</dbReference>
<dbReference type="InterPro" id="IPR001138">
    <property type="entry name" value="Zn2Cys6_DnaBD"/>
</dbReference>
<dbReference type="GO" id="GO:0006351">
    <property type="term" value="P:DNA-templated transcription"/>
    <property type="evidence" value="ECO:0007669"/>
    <property type="project" value="InterPro"/>
</dbReference>
<evidence type="ECO:0000256" key="4">
    <source>
        <dbReference type="ARBA" id="ARBA00023163"/>
    </source>
</evidence>
<dbReference type="PANTHER" id="PTHR47338:SF20">
    <property type="entry name" value="ZN(II)2CYS6 TRANSCRIPTION FACTOR (EUROFUNG)"/>
    <property type="match status" value="1"/>
</dbReference>
<dbReference type="PROSITE" id="PS00463">
    <property type="entry name" value="ZN2_CY6_FUNGAL_1"/>
    <property type="match status" value="1"/>
</dbReference>
<evidence type="ECO:0000256" key="5">
    <source>
        <dbReference type="ARBA" id="ARBA00023242"/>
    </source>
</evidence>
<keyword evidence="2" id="KW-0479">Metal-binding</keyword>
<keyword evidence="4" id="KW-0804">Transcription</keyword>
<accession>A0A194V2N3</accession>